<name>A0A5B7I4J6_PORTR</name>
<comment type="caution">
    <text evidence="1">The sequence shown here is derived from an EMBL/GenBank/DDBJ whole genome shotgun (WGS) entry which is preliminary data.</text>
</comment>
<evidence type="ECO:0000313" key="2">
    <source>
        <dbReference type="Proteomes" id="UP000324222"/>
    </source>
</evidence>
<keyword evidence="2" id="KW-1185">Reference proteome</keyword>
<gene>
    <name evidence="1" type="ORF">E2C01_073196</name>
</gene>
<evidence type="ECO:0000313" key="1">
    <source>
        <dbReference type="EMBL" id="MPC78702.1"/>
    </source>
</evidence>
<dbReference type="AlphaFoldDB" id="A0A5B7I4J6"/>
<dbReference type="Proteomes" id="UP000324222">
    <property type="component" value="Unassembled WGS sequence"/>
</dbReference>
<proteinExistence type="predicted"/>
<dbReference type="EMBL" id="VSRR010049138">
    <property type="protein sequence ID" value="MPC78702.1"/>
    <property type="molecule type" value="Genomic_DNA"/>
</dbReference>
<protein>
    <submittedName>
        <fullName evidence="1">Uncharacterized protein</fullName>
    </submittedName>
</protein>
<accession>A0A5B7I4J6</accession>
<reference evidence="1 2" key="1">
    <citation type="submission" date="2019-05" db="EMBL/GenBank/DDBJ databases">
        <title>Another draft genome of Portunus trituberculatus and its Hox gene families provides insights of decapod evolution.</title>
        <authorList>
            <person name="Jeong J.-H."/>
            <person name="Song I."/>
            <person name="Kim S."/>
            <person name="Choi T."/>
            <person name="Kim D."/>
            <person name="Ryu S."/>
            <person name="Kim W."/>
        </authorList>
    </citation>
    <scope>NUCLEOTIDE SEQUENCE [LARGE SCALE GENOMIC DNA]</scope>
    <source>
        <tissue evidence="1">Muscle</tissue>
    </source>
</reference>
<sequence length="77" mass="8430">MFPGDGLTLIRGKKREQNFQDGLLNFLFHEFQSCLSPIHPSSSSAPLIPSPRLPKKYVGLLSLLPLSAASSPPTWPV</sequence>
<organism evidence="1 2">
    <name type="scientific">Portunus trituberculatus</name>
    <name type="common">Swimming crab</name>
    <name type="synonym">Neptunus trituberculatus</name>
    <dbReference type="NCBI Taxonomy" id="210409"/>
    <lineage>
        <taxon>Eukaryota</taxon>
        <taxon>Metazoa</taxon>
        <taxon>Ecdysozoa</taxon>
        <taxon>Arthropoda</taxon>
        <taxon>Crustacea</taxon>
        <taxon>Multicrustacea</taxon>
        <taxon>Malacostraca</taxon>
        <taxon>Eumalacostraca</taxon>
        <taxon>Eucarida</taxon>
        <taxon>Decapoda</taxon>
        <taxon>Pleocyemata</taxon>
        <taxon>Brachyura</taxon>
        <taxon>Eubrachyura</taxon>
        <taxon>Portunoidea</taxon>
        <taxon>Portunidae</taxon>
        <taxon>Portuninae</taxon>
        <taxon>Portunus</taxon>
    </lineage>
</organism>